<dbReference type="InterPro" id="IPR036388">
    <property type="entry name" value="WH-like_DNA-bd_sf"/>
</dbReference>
<gene>
    <name evidence="6" type="ORF">JOC27_000307</name>
</gene>
<organism evidence="6 7">
    <name type="scientific">Sporolactobacillus spathodeae</name>
    <dbReference type="NCBI Taxonomy" id="1465502"/>
    <lineage>
        <taxon>Bacteria</taxon>
        <taxon>Bacillati</taxon>
        <taxon>Bacillota</taxon>
        <taxon>Bacilli</taxon>
        <taxon>Bacillales</taxon>
        <taxon>Sporolactobacillaceae</taxon>
        <taxon>Sporolactobacillus</taxon>
    </lineage>
</organism>
<proteinExistence type="inferred from homology"/>
<dbReference type="EMBL" id="JAFBEV010000002">
    <property type="protein sequence ID" value="MBM7656870.1"/>
    <property type="molecule type" value="Genomic_DNA"/>
</dbReference>
<dbReference type="Gene3D" id="3.40.190.10">
    <property type="entry name" value="Periplasmic binding protein-like II"/>
    <property type="match status" value="2"/>
</dbReference>
<keyword evidence="2" id="KW-0805">Transcription regulation</keyword>
<comment type="caution">
    <text evidence="6">The sequence shown here is derived from an EMBL/GenBank/DDBJ whole genome shotgun (WGS) entry which is preliminary data.</text>
</comment>
<dbReference type="InterPro" id="IPR000847">
    <property type="entry name" value="LysR_HTH_N"/>
</dbReference>
<dbReference type="SUPFAM" id="SSF46785">
    <property type="entry name" value="Winged helix' DNA-binding domain"/>
    <property type="match status" value="1"/>
</dbReference>
<evidence type="ECO:0000256" key="2">
    <source>
        <dbReference type="ARBA" id="ARBA00023015"/>
    </source>
</evidence>
<sequence length="300" mass="33754">MEMSLLSYSVFDTVAEQQSFLKAAEVLNLTPSAISHSIANLEQQLGVALFIRDRTGVRLTLEGKNLLPHVRAVLNSEERLKQEAAHIHGLEKGLVRIGTYSSICIHWIPEIVKSFRRLFPEIKIIIFQGGYEDVVGWIKSGAIDLGFISLPAEENLTVTPLTLDPLLCVTPKDFRPQHPDYVTVAEIKDMSFILQRDDYMKETKALLHKHQLSVHSQFYSIDDQSIVAMVESGLGIAILPQLVLTKNYADVGMYPFKPAEYRTIGLASLKKQYLSPASLKMYDHILDYVEKSGLNNLNNQ</sequence>
<dbReference type="Pfam" id="PF03466">
    <property type="entry name" value="LysR_substrate"/>
    <property type="match status" value="1"/>
</dbReference>
<evidence type="ECO:0000259" key="5">
    <source>
        <dbReference type="PROSITE" id="PS50931"/>
    </source>
</evidence>
<keyword evidence="4" id="KW-0804">Transcription</keyword>
<dbReference type="CDD" id="cd05466">
    <property type="entry name" value="PBP2_LTTR_substrate"/>
    <property type="match status" value="1"/>
</dbReference>
<accession>A0ABS2Q6C4</accession>
<dbReference type="PANTHER" id="PTHR30419">
    <property type="entry name" value="HTH-TYPE TRANSCRIPTIONAL REGULATOR YBHD"/>
    <property type="match status" value="1"/>
</dbReference>
<dbReference type="Proteomes" id="UP000823201">
    <property type="component" value="Unassembled WGS sequence"/>
</dbReference>
<comment type="similarity">
    <text evidence="1">Belongs to the LysR transcriptional regulatory family.</text>
</comment>
<evidence type="ECO:0000256" key="1">
    <source>
        <dbReference type="ARBA" id="ARBA00009437"/>
    </source>
</evidence>
<dbReference type="PRINTS" id="PR00039">
    <property type="entry name" value="HTHLYSR"/>
</dbReference>
<keyword evidence="7" id="KW-1185">Reference proteome</keyword>
<evidence type="ECO:0000313" key="6">
    <source>
        <dbReference type="EMBL" id="MBM7656870.1"/>
    </source>
</evidence>
<protein>
    <submittedName>
        <fullName evidence="6">DNA-binding transcriptional LysR family regulator</fullName>
    </submittedName>
</protein>
<name>A0ABS2Q6C4_9BACL</name>
<dbReference type="PROSITE" id="PS50931">
    <property type="entry name" value="HTH_LYSR"/>
    <property type="match status" value="1"/>
</dbReference>
<feature type="domain" description="HTH lysR-type" evidence="5">
    <location>
        <begin position="1"/>
        <end position="60"/>
    </location>
</feature>
<dbReference type="GO" id="GO:0003677">
    <property type="term" value="F:DNA binding"/>
    <property type="evidence" value="ECO:0007669"/>
    <property type="project" value="UniProtKB-KW"/>
</dbReference>
<dbReference type="PANTHER" id="PTHR30419:SF28">
    <property type="entry name" value="HTH-TYPE TRANSCRIPTIONAL REGULATOR BSDA"/>
    <property type="match status" value="1"/>
</dbReference>
<reference evidence="6 7" key="1">
    <citation type="submission" date="2021-01" db="EMBL/GenBank/DDBJ databases">
        <title>Genomic Encyclopedia of Type Strains, Phase IV (KMG-IV): sequencing the most valuable type-strain genomes for metagenomic binning, comparative biology and taxonomic classification.</title>
        <authorList>
            <person name="Goeker M."/>
        </authorList>
    </citation>
    <scope>NUCLEOTIDE SEQUENCE [LARGE SCALE GENOMIC DNA]</scope>
    <source>
        <strain evidence="6 7">DSM 100968</strain>
    </source>
</reference>
<evidence type="ECO:0000313" key="7">
    <source>
        <dbReference type="Proteomes" id="UP000823201"/>
    </source>
</evidence>
<dbReference type="InterPro" id="IPR005119">
    <property type="entry name" value="LysR_subst-bd"/>
</dbReference>
<evidence type="ECO:0000256" key="3">
    <source>
        <dbReference type="ARBA" id="ARBA00023125"/>
    </source>
</evidence>
<dbReference type="Gene3D" id="1.10.10.10">
    <property type="entry name" value="Winged helix-like DNA-binding domain superfamily/Winged helix DNA-binding domain"/>
    <property type="match status" value="1"/>
</dbReference>
<dbReference type="InterPro" id="IPR036390">
    <property type="entry name" value="WH_DNA-bd_sf"/>
</dbReference>
<keyword evidence="3 6" id="KW-0238">DNA-binding</keyword>
<dbReference type="InterPro" id="IPR050950">
    <property type="entry name" value="HTH-type_LysR_regulators"/>
</dbReference>
<evidence type="ECO:0000256" key="4">
    <source>
        <dbReference type="ARBA" id="ARBA00023163"/>
    </source>
</evidence>
<dbReference type="Pfam" id="PF00126">
    <property type="entry name" value="HTH_1"/>
    <property type="match status" value="1"/>
</dbReference>
<dbReference type="SUPFAM" id="SSF53850">
    <property type="entry name" value="Periplasmic binding protein-like II"/>
    <property type="match status" value="1"/>
</dbReference>